<organism evidence="2">
    <name type="scientific">marine sediment metagenome</name>
    <dbReference type="NCBI Taxonomy" id="412755"/>
    <lineage>
        <taxon>unclassified sequences</taxon>
        <taxon>metagenomes</taxon>
        <taxon>ecological metagenomes</taxon>
    </lineage>
</organism>
<feature type="transmembrane region" description="Helical" evidence="1">
    <location>
        <begin position="60"/>
        <end position="84"/>
    </location>
</feature>
<dbReference type="EMBL" id="LAZR01009311">
    <property type="protein sequence ID" value="KKM73373.1"/>
    <property type="molecule type" value="Genomic_DNA"/>
</dbReference>
<name>A0A0F9JUK2_9ZZZZ</name>
<comment type="caution">
    <text evidence="2">The sequence shown here is derived from an EMBL/GenBank/DDBJ whole genome shotgun (WGS) entry which is preliminary data.</text>
</comment>
<keyword evidence="1" id="KW-0812">Transmembrane</keyword>
<reference evidence="2" key="1">
    <citation type="journal article" date="2015" name="Nature">
        <title>Complex archaea that bridge the gap between prokaryotes and eukaryotes.</title>
        <authorList>
            <person name="Spang A."/>
            <person name="Saw J.H."/>
            <person name="Jorgensen S.L."/>
            <person name="Zaremba-Niedzwiedzka K."/>
            <person name="Martijn J."/>
            <person name="Lind A.E."/>
            <person name="van Eijk R."/>
            <person name="Schleper C."/>
            <person name="Guy L."/>
            <person name="Ettema T.J."/>
        </authorList>
    </citation>
    <scope>NUCLEOTIDE SEQUENCE</scope>
</reference>
<proteinExistence type="predicted"/>
<evidence type="ECO:0000313" key="2">
    <source>
        <dbReference type="EMBL" id="KKM73373.1"/>
    </source>
</evidence>
<dbReference type="AlphaFoldDB" id="A0A0F9JUK2"/>
<keyword evidence="1" id="KW-0472">Membrane</keyword>
<feature type="transmembrane region" description="Helical" evidence="1">
    <location>
        <begin position="35"/>
        <end position="54"/>
    </location>
</feature>
<gene>
    <name evidence="2" type="ORF">LCGC14_1411110</name>
</gene>
<evidence type="ECO:0008006" key="3">
    <source>
        <dbReference type="Google" id="ProtNLM"/>
    </source>
</evidence>
<sequence>MTWPDAVNGLFELTGGVFCLLNVQRILRDKSVRGVSITASAYFAAWGYWNMFYYPHLGQWASFAGGLSVTLANTVWVGLALWYWRRERRQG</sequence>
<accession>A0A0F9JUK2</accession>
<keyword evidence="1" id="KW-1133">Transmembrane helix</keyword>
<protein>
    <recommendedName>
        <fullName evidence="3">MtN3 and saliva related transmembrane protein</fullName>
    </recommendedName>
</protein>
<evidence type="ECO:0000256" key="1">
    <source>
        <dbReference type="SAM" id="Phobius"/>
    </source>
</evidence>